<evidence type="ECO:0008006" key="4">
    <source>
        <dbReference type="Google" id="ProtNLM"/>
    </source>
</evidence>
<gene>
    <name evidence="2" type="ORF">E4191_11370</name>
</gene>
<protein>
    <recommendedName>
        <fullName evidence="4">RcnB family protein</fullName>
    </recommendedName>
</protein>
<dbReference type="Proteomes" id="UP000296374">
    <property type="component" value="Chromosome"/>
</dbReference>
<proteinExistence type="predicted"/>
<dbReference type="RefSeq" id="WP_135313510.1">
    <property type="nucleotide sequence ID" value="NZ_CP038439.1"/>
</dbReference>
<feature type="chain" id="PRO_5021008412" description="RcnB family protein" evidence="1">
    <location>
        <begin position="23"/>
        <end position="111"/>
    </location>
</feature>
<accession>A0A4P7HLV8</accession>
<evidence type="ECO:0000256" key="1">
    <source>
        <dbReference type="SAM" id="SignalP"/>
    </source>
</evidence>
<dbReference type="AlphaFoldDB" id="A0A4P7HLV8"/>
<reference evidence="3" key="1">
    <citation type="submission" date="2019-03" db="EMBL/GenBank/DDBJ databases">
        <authorList>
            <person name="Li J."/>
        </authorList>
    </citation>
    <scope>NUCLEOTIDE SEQUENCE [LARGE SCALE GENOMIC DNA]</scope>
    <source>
        <strain evidence="3">2251</strain>
    </source>
</reference>
<feature type="signal peptide" evidence="1">
    <location>
        <begin position="1"/>
        <end position="22"/>
    </location>
</feature>
<name>A0A4P7HLV8_9RHOB</name>
<sequence length="111" mass="11587">MTPLHPFAAVAAGAMMGLAALTAPFSVTQPGAADWPPCPEACVTAAATASPEVGDVVTMARLHIITHPGRYGLSDPPKGEHFAVLDGRLVRIHAETLKVRSVLRPITVILD</sequence>
<organism evidence="2 3">
    <name type="scientific">Paracoccus liaowanqingii</name>
    <dbReference type="NCBI Taxonomy" id="2560053"/>
    <lineage>
        <taxon>Bacteria</taxon>
        <taxon>Pseudomonadati</taxon>
        <taxon>Pseudomonadota</taxon>
        <taxon>Alphaproteobacteria</taxon>
        <taxon>Rhodobacterales</taxon>
        <taxon>Paracoccaceae</taxon>
        <taxon>Paracoccus</taxon>
    </lineage>
</organism>
<keyword evidence="1" id="KW-0732">Signal</keyword>
<dbReference type="KEGG" id="plia:E4191_11370"/>
<dbReference type="EMBL" id="CP038439">
    <property type="protein sequence ID" value="QBX35228.1"/>
    <property type="molecule type" value="Genomic_DNA"/>
</dbReference>
<evidence type="ECO:0000313" key="2">
    <source>
        <dbReference type="EMBL" id="QBX35228.1"/>
    </source>
</evidence>
<evidence type="ECO:0000313" key="3">
    <source>
        <dbReference type="Proteomes" id="UP000296374"/>
    </source>
</evidence>